<accession>A0A564YAH4</accession>
<protein>
    <recommendedName>
        <fullName evidence="3">Reverse transcriptase RNase H-like domain-containing protein</fullName>
    </recommendedName>
</protein>
<organism evidence="1 2">
    <name type="scientific">Hymenolepis diminuta</name>
    <name type="common">Rat tapeworm</name>
    <dbReference type="NCBI Taxonomy" id="6216"/>
    <lineage>
        <taxon>Eukaryota</taxon>
        <taxon>Metazoa</taxon>
        <taxon>Spiralia</taxon>
        <taxon>Lophotrochozoa</taxon>
        <taxon>Platyhelminthes</taxon>
        <taxon>Cestoda</taxon>
        <taxon>Eucestoda</taxon>
        <taxon>Cyclophyllidea</taxon>
        <taxon>Hymenolepididae</taxon>
        <taxon>Hymenolepis</taxon>
    </lineage>
</organism>
<reference evidence="1 2" key="1">
    <citation type="submission" date="2019-07" db="EMBL/GenBank/DDBJ databases">
        <authorList>
            <person name="Jastrzebski P J."/>
            <person name="Paukszto L."/>
            <person name="Jastrzebski P J."/>
        </authorList>
    </citation>
    <scope>NUCLEOTIDE SEQUENCE [LARGE SCALE GENOMIC DNA]</scope>
    <source>
        <strain evidence="1 2">WMS-il1</strain>
    </source>
</reference>
<dbReference type="AlphaFoldDB" id="A0A564YAH4"/>
<evidence type="ECO:0000313" key="2">
    <source>
        <dbReference type="Proteomes" id="UP000321570"/>
    </source>
</evidence>
<proteinExistence type="predicted"/>
<dbReference type="EMBL" id="CABIJS010000123">
    <property type="protein sequence ID" value="VUZ44262.1"/>
    <property type="molecule type" value="Genomic_DNA"/>
</dbReference>
<dbReference type="Proteomes" id="UP000321570">
    <property type="component" value="Unassembled WGS sequence"/>
</dbReference>
<gene>
    <name evidence="1" type="ORF">WMSIL1_LOCUS4452</name>
</gene>
<evidence type="ECO:0000313" key="1">
    <source>
        <dbReference type="EMBL" id="VUZ44262.1"/>
    </source>
</evidence>
<name>A0A564YAH4_HYMDI</name>
<evidence type="ECO:0008006" key="3">
    <source>
        <dbReference type="Google" id="ProtNLM"/>
    </source>
</evidence>
<keyword evidence="2" id="KW-1185">Reference proteome</keyword>
<sequence>MVCEVVNFIVTPGSLRVNIVCPQVAHPWTHHKSLQKRNWASSGHYSPREIWHLDYVFQFANDIRHVKGSDNVVAECLSRTNVETITKAVNFHSISKAQKTDFEL</sequence>